<comment type="caution">
    <text evidence="2">The sequence shown here is derived from an EMBL/GenBank/DDBJ whole genome shotgun (WGS) entry which is preliminary data.</text>
</comment>
<proteinExistence type="predicted"/>
<dbReference type="AlphaFoldDB" id="A0A1F5TT50"/>
<dbReference type="InterPro" id="IPR002586">
    <property type="entry name" value="CobQ/CobB/MinD/ParA_Nub-bd_dom"/>
</dbReference>
<sequence length="290" mass="31941">MKTITILSGKGGVGKSSISASLAIAISRQKKIIVADCDVDASNLALVFGIKENDYKEWEEITTNQRPVFDLSKCDSCRKCFENCYFESIKWQDEKPELLEYSCEGCGMCELICLQKAIKLRDVMNARIGYAETKYGFKIALAQLEVGKSGSGKVVTEVKQKATQLADNSDIMLIDSAAGISCPVIASVTGSDYCLLITEPTPSSLSDMKKALELVKHFNVPHGIVINKYDINKERSGEIESFAKKNNIKLVGKLPYDKVFTEALVSMVPVIEKSGKLDVLFSRIAEQLLK</sequence>
<dbReference type="InterPro" id="IPR027417">
    <property type="entry name" value="P-loop_NTPase"/>
</dbReference>
<accession>A0A1F5TT50</accession>
<dbReference type="PANTHER" id="PTHR43534">
    <property type="entry name" value="MIND SUPERFAMILY P-LOOP ATPASE CONTAINING AN INSERTED FERREDOXIN DOMAIN"/>
    <property type="match status" value="1"/>
</dbReference>
<organism evidence="2 3">
    <name type="scientific">Candidatus Falkowbacteria bacterium RIFOXYD2_FULL_34_120</name>
    <dbReference type="NCBI Taxonomy" id="1798007"/>
    <lineage>
        <taxon>Bacteria</taxon>
        <taxon>Candidatus Falkowiibacteriota</taxon>
    </lineage>
</organism>
<protein>
    <recommendedName>
        <fullName evidence="1">4Fe-4S ferredoxin-type domain-containing protein</fullName>
    </recommendedName>
</protein>
<dbReference type="Pfam" id="PF01656">
    <property type="entry name" value="CbiA"/>
    <property type="match status" value="1"/>
</dbReference>
<dbReference type="CDD" id="cd03110">
    <property type="entry name" value="SIMIBI_bact_arch"/>
    <property type="match status" value="1"/>
</dbReference>
<dbReference type="Proteomes" id="UP000177579">
    <property type="component" value="Unassembled WGS sequence"/>
</dbReference>
<dbReference type="InterPro" id="IPR017896">
    <property type="entry name" value="4Fe4S_Fe-S-bd"/>
</dbReference>
<dbReference type="EMBL" id="MFGO01000005">
    <property type="protein sequence ID" value="OGF41761.1"/>
    <property type="molecule type" value="Genomic_DNA"/>
</dbReference>
<evidence type="ECO:0000259" key="1">
    <source>
        <dbReference type="PROSITE" id="PS51379"/>
    </source>
</evidence>
<gene>
    <name evidence="2" type="ORF">A2531_05760</name>
</gene>
<reference evidence="2 3" key="1">
    <citation type="journal article" date="2016" name="Nat. Commun.">
        <title>Thousands of microbial genomes shed light on interconnected biogeochemical processes in an aquifer system.</title>
        <authorList>
            <person name="Anantharaman K."/>
            <person name="Brown C.T."/>
            <person name="Hug L.A."/>
            <person name="Sharon I."/>
            <person name="Castelle C.J."/>
            <person name="Probst A.J."/>
            <person name="Thomas B.C."/>
            <person name="Singh A."/>
            <person name="Wilkins M.J."/>
            <person name="Karaoz U."/>
            <person name="Brodie E.L."/>
            <person name="Williams K.H."/>
            <person name="Hubbard S.S."/>
            <person name="Banfield J.F."/>
        </authorList>
    </citation>
    <scope>NUCLEOTIDE SEQUENCE [LARGE SCALE GENOMIC DNA]</scope>
</reference>
<dbReference type="Gene3D" id="3.30.70.20">
    <property type="match status" value="1"/>
</dbReference>
<dbReference type="Gene3D" id="3.40.50.300">
    <property type="entry name" value="P-loop containing nucleotide triphosphate hydrolases"/>
    <property type="match status" value="1"/>
</dbReference>
<dbReference type="SUPFAM" id="SSF52540">
    <property type="entry name" value="P-loop containing nucleoside triphosphate hydrolases"/>
    <property type="match status" value="1"/>
</dbReference>
<dbReference type="PANTHER" id="PTHR43534:SF1">
    <property type="entry name" value="4FE-4S CLUSTER CONTAINING PARA FAMILY ATPASE PROTEIN"/>
    <property type="match status" value="1"/>
</dbReference>
<feature type="domain" description="4Fe-4S ferredoxin-type" evidence="1">
    <location>
        <begin position="95"/>
        <end position="123"/>
    </location>
</feature>
<dbReference type="PROSITE" id="PS51379">
    <property type="entry name" value="4FE4S_FER_2"/>
    <property type="match status" value="2"/>
</dbReference>
<feature type="domain" description="4Fe-4S ferredoxin-type" evidence="1">
    <location>
        <begin position="65"/>
        <end position="94"/>
    </location>
</feature>
<dbReference type="SUPFAM" id="SSF54862">
    <property type="entry name" value="4Fe-4S ferredoxins"/>
    <property type="match status" value="1"/>
</dbReference>
<evidence type="ECO:0000313" key="2">
    <source>
        <dbReference type="EMBL" id="OGF41761.1"/>
    </source>
</evidence>
<evidence type="ECO:0000313" key="3">
    <source>
        <dbReference type="Proteomes" id="UP000177579"/>
    </source>
</evidence>
<name>A0A1F5TT50_9BACT</name>